<reference evidence="1" key="1">
    <citation type="journal article" date="2014" name="Int. J. Syst. Evol. Microbiol.">
        <title>Complete genome sequence of Corynebacterium casei LMG S-19264T (=DSM 44701T), isolated from a smear-ripened cheese.</title>
        <authorList>
            <consortium name="US DOE Joint Genome Institute (JGI-PGF)"/>
            <person name="Walter F."/>
            <person name="Albersmeier A."/>
            <person name="Kalinowski J."/>
            <person name="Ruckert C."/>
        </authorList>
    </citation>
    <scope>NUCLEOTIDE SEQUENCE</scope>
    <source>
        <strain evidence="1">CGMCC 1.16134</strain>
    </source>
</reference>
<gene>
    <name evidence="1" type="ORF">GCM10010912_20580</name>
</gene>
<dbReference type="Gene3D" id="3.30.1330.40">
    <property type="entry name" value="RutC-like"/>
    <property type="match status" value="1"/>
</dbReference>
<dbReference type="RefSeq" id="WP_189024499.1">
    <property type="nucleotide sequence ID" value="NZ_BMKR01000007.1"/>
</dbReference>
<dbReference type="InterPro" id="IPR035959">
    <property type="entry name" value="RutC-like_sf"/>
</dbReference>
<dbReference type="InterPro" id="IPR006175">
    <property type="entry name" value="YjgF/YER057c/UK114"/>
</dbReference>
<dbReference type="SUPFAM" id="SSF55298">
    <property type="entry name" value="YjgF-like"/>
    <property type="match status" value="1"/>
</dbReference>
<dbReference type="Proteomes" id="UP000637643">
    <property type="component" value="Unassembled WGS sequence"/>
</dbReference>
<dbReference type="CDD" id="cd00448">
    <property type="entry name" value="YjgF_YER057c_UK114_family"/>
    <property type="match status" value="1"/>
</dbReference>
<dbReference type="PANTHER" id="PTHR11803">
    <property type="entry name" value="2-IMINOBUTANOATE/2-IMINOPROPANOATE DEAMINASE RIDA"/>
    <property type="match status" value="1"/>
</dbReference>
<name>A0A917C743_9BACL</name>
<dbReference type="Pfam" id="PF01042">
    <property type="entry name" value="Ribonuc_L-PSP"/>
    <property type="match status" value="1"/>
</dbReference>
<sequence>MVTRVTTAFSYSSAVEVGDYVFIGFHRGFGESLTEQIHSAFNHLQDTLQQLGASLEQVVKINVQLKNIGDLPEMEQVFADYFTDGEFPARMISTTEFIDRNCLLMIDGVAYHPRSRIHKA</sequence>
<evidence type="ECO:0000313" key="1">
    <source>
        <dbReference type="EMBL" id="GGF75283.1"/>
    </source>
</evidence>
<comment type="caution">
    <text evidence="1">The sequence shown here is derived from an EMBL/GenBank/DDBJ whole genome shotgun (WGS) entry which is preliminary data.</text>
</comment>
<accession>A0A917C743</accession>
<proteinExistence type="predicted"/>
<keyword evidence="2" id="KW-1185">Reference proteome</keyword>
<evidence type="ECO:0008006" key="3">
    <source>
        <dbReference type="Google" id="ProtNLM"/>
    </source>
</evidence>
<organism evidence="1 2">
    <name type="scientific">Paenibacillus albidus</name>
    <dbReference type="NCBI Taxonomy" id="2041023"/>
    <lineage>
        <taxon>Bacteria</taxon>
        <taxon>Bacillati</taxon>
        <taxon>Bacillota</taxon>
        <taxon>Bacilli</taxon>
        <taxon>Bacillales</taxon>
        <taxon>Paenibacillaceae</taxon>
        <taxon>Paenibacillus</taxon>
    </lineage>
</organism>
<protein>
    <recommendedName>
        <fullName evidence="3">RidA family protein</fullName>
    </recommendedName>
</protein>
<dbReference type="AlphaFoldDB" id="A0A917C743"/>
<evidence type="ECO:0000313" key="2">
    <source>
        <dbReference type="Proteomes" id="UP000637643"/>
    </source>
</evidence>
<reference evidence="1" key="2">
    <citation type="submission" date="2020-09" db="EMBL/GenBank/DDBJ databases">
        <authorList>
            <person name="Sun Q."/>
            <person name="Zhou Y."/>
        </authorList>
    </citation>
    <scope>NUCLEOTIDE SEQUENCE</scope>
    <source>
        <strain evidence="1">CGMCC 1.16134</strain>
    </source>
</reference>
<dbReference type="EMBL" id="BMKR01000007">
    <property type="protein sequence ID" value="GGF75283.1"/>
    <property type="molecule type" value="Genomic_DNA"/>
</dbReference>
<dbReference type="GO" id="GO:0019239">
    <property type="term" value="F:deaminase activity"/>
    <property type="evidence" value="ECO:0007669"/>
    <property type="project" value="TreeGrafter"/>
</dbReference>
<dbReference type="GO" id="GO:0005829">
    <property type="term" value="C:cytosol"/>
    <property type="evidence" value="ECO:0007669"/>
    <property type="project" value="TreeGrafter"/>
</dbReference>
<dbReference type="PANTHER" id="PTHR11803:SF39">
    <property type="entry name" value="2-IMINOBUTANOATE_2-IMINOPROPANOATE DEAMINASE"/>
    <property type="match status" value="1"/>
</dbReference>